<dbReference type="Gene3D" id="2.50.20.10">
    <property type="entry name" value="Lipoprotein localisation LolA/LolB/LppX"/>
    <property type="match status" value="1"/>
</dbReference>
<evidence type="ECO:0008006" key="4">
    <source>
        <dbReference type="Google" id="ProtNLM"/>
    </source>
</evidence>
<evidence type="ECO:0000256" key="1">
    <source>
        <dbReference type="SAM" id="SignalP"/>
    </source>
</evidence>
<comment type="caution">
    <text evidence="2">The sequence shown here is derived from an EMBL/GenBank/DDBJ whole genome shotgun (WGS) entry which is preliminary data.</text>
</comment>
<keyword evidence="1" id="KW-0732">Signal</keyword>
<dbReference type="EMBL" id="QJSX01000026">
    <property type="protein sequence ID" value="PYE48941.1"/>
    <property type="molecule type" value="Genomic_DNA"/>
</dbReference>
<name>A0A318S3F2_9DEIO</name>
<reference evidence="2 3" key="1">
    <citation type="submission" date="2018-06" db="EMBL/GenBank/DDBJ databases">
        <title>Genomic Encyclopedia of Type Strains, Phase IV (KMG-IV): sequencing the most valuable type-strain genomes for metagenomic binning, comparative biology and taxonomic classification.</title>
        <authorList>
            <person name="Goeker M."/>
        </authorList>
    </citation>
    <scope>NUCLEOTIDE SEQUENCE [LARGE SCALE GENOMIC DNA]</scope>
    <source>
        <strain evidence="2 3">DSM 18048</strain>
    </source>
</reference>
<accession>A0A318S3F2</accession>
<keyword evidence="3" id="KW-1185">Reference proteome</keyword>
<dbReference type="Proteomes" id="UP000248326">
    <property type="component" value="Unassembled WGS sequence"/>
</dbReference>
<proteinExistence type="predicted"/>
<evidence type="ECO:0000313" key="2">
    <source>
        <dbReference type="EMBL" id="PYE48941.1"/>
    </source>
</evidence>
<gene>
    <name evidence="2" type="ORF">DES52_1267</name>
</gene>
<dbReference type="RefSeq" id="WP_245901212.1">
    <property type="nucleotide sequence ID" value="NZ_QJSX01000026.1"/>
</dbReference>
<feature type="chain" id="PRO_5016459124" description="MucB/RseB-like sigma(E) regulatory protein" evidence="1">
    <location>
        <begin position="19"/>
        <end position="257"/>
    </location>
</feature>
<organism evidence="2 3">
    <name type="scientific">Deinococcus yavapaiensis KR-236</name>
    <dbReference type="NCBI Taxonomy" id="694435"/>
    <lineage>
        <taxon>Bacteria</taxon>
        <taxon>Thermotogati</taxon>
        <taxon>Deinococcota</taxon>
        <taxon>Deinococci</taxon>
        <taxon>Deinococcales</taxon>
        <taxon>Deinococcaceae</taxon>
        <taxon>Deinococcus</taxon>
    </lineage>
</organism>
<sequence>MRFLLSAVLLAAFGVGHAQDLPALLQILRQAERFDVRGEVTSSVYFPPRANPTRTLDALPRVEFVPWLVRRNFTLGDAASDKVAGRDAKRFDLTPSNANASRWSIWVDVQWHVPLAYEERSPSGDLIRRASFERVQDAPRRRPNGSAARLPSAEFRRAVLAALPGLRLPSGFEPVRLLRSQRGLEIALSDGINVLALVIADRNVRVGEGVFARKVGARFVWLVGNLPEAQLRLVLGKISAVQQDKLGTFVSSADSNP</sequence>
<dbReference type="AlphaFoldDB" id="A0A318S3F2"/>
<feature type="signal peptide" evidence="1">
    <location>
        <begin position="1"/>
        <end position="18"/>
    </location>
</feature>
<protein>
    <recommendedName>
        <fullName evidence="4">MucB/RseB-like sigma(E) regulatory protein</fullName>
    </recommendedName>
</protein>
<evidence type="ECO:0000313" key="3">
    <source>
        <dbReference type="Proteomes" id="UP000248326"/>
    </source>
</evidence>